<protein>
    <submittedName>
        <fullName evidence="1">Uncharacterized protein</fullName>
    </submittedName>
</protein>
<reference evidence="1" key="1">
    <citation type="submission" date="2018-04" db="EMBL/GenBank/DDBJ databases">
        <title>WGS assembly of Panicum hallii.</title>
        <authorList>
            <person name="Lovell J."/>
            <person name="Jenkins J."/>
            <person name="Lowry D."/>
            <person name="Mamidi S."/>
            <person name="Sreedasyam A."/>
            <person name="Weng X."/>
            <person name="Barry K."/>
            <person name="Bonette J."/>
            <person name="Campitelli B."/>
            <person name="Daum C."/>
            <person name="Gordon S."/>
            <person name="Gould B."/>
            <person name="Lipzen A."/>
            <person name="Macqueen A."/>
            <person name="Palacio-Mejia J."/>
            <person name="Plott C."/>
            <person name="Shakirov E."/>
            <person name="Shu S."/>
            <person name="Yoshinaga Y."/>
            <person name="Zane M."/>
            <person name="Rokhsar D."/>
            <person name="Grimwood J."/>
            <person name="Schmutz J."/>
            <person name="Juenger T."/>
        </authorList>
    </citation>
    <scope>NUCLEOTIDE SEQUENCE [LARGE SCALE GENOMIC DNA]</scope>
    <source>
        <strain evidence="1">FIL2</strain>
    </source>
</reference>
<proteinExistence type="predicted"/>
<dbReference type="EMBL" id="CM008050">
    <property type="protein sequence ID" value="PAN32853.2"/>
    <property type="molecule type" value="Genomic_DNA"/>
</dbReference>
<dbReference type="AlphaFoldDB" id="A0A2S3HYV2"/>
<evidence type="ECO:0000313" key="1">
    <source>
        <dbReference type="EMBL" id="PAN32853.2"/>
    </source>
</evidence>
<accession>A0A2S3HYV2</accession>
<dbReference type="Gramene" id="PAN32853">
    <property type="protein sequence ID" value="PAN32853"/>
    <property type="gene ID" value="PAHAL_5G514600"/>
</dbReference>
<sequence>MPHRGLCTTAISSSPALCCIWGTRGMQKIGCNHCASRDYVMYGDRVLSFRMQTGWMRIWRGRGHFSSLARLLLGRCREWSLDNAEKVCITRYTSPMKYHYEDRHHMIVFSNAASYDCCYQRCF</sequence>
<organism evidence="1">
    <name type="scientific">Panicum hallii</name>
    <dbReference type="NCBI Taxonomy" id="206008"/>
    <lineage>
        <taxon>Eukaryota</taxon>
        <taxon>Viridiplantae</taxon>
        <taxon>Streptophyta</taxon>
        <taxon>Embryophyta</taxon>
        <taxon>Tracheophyta</taxon>
        <taxon>Spermatophyta</taxon>
        <taxon>Magnoliopsida</taxon>
        <taxon>Liliopsida</taxon>
        <taxon>Poales</taxon>
        <taxon>Poaceae</taxon>
        <taxon>PACMAD clade</taxon>
        <taxon>Panicoideae</taxon>
        <taxon>Panicodae</taxon>
        <taxon>Paniceae</taxon>
        <taxon>Panicinae</taxon>
        <taxon>Panicum</taxon>
        <taxon>Panicum sect. Panicum</taxon>
    </lineage>
</organism>
<name>A0A2S3HYV2_9POAL</name>
<gene>
    <name evidence="1" type="ORF">PAHAL_5G514600</name>
</gene>
<dbReference type="Proteomes" id="UP000243499">
    <property type="component" value="Chromosome 5"/>
</dbReference>